<name>A0A4Y2HKP7_ARAVE</name>
<comment type="caution">
    <text evidence="2">The sequence shown here is derived from an EMBL/GenBank/DDBJ whole genome shotgun (WGS) entry which is preliminary data.</text>
</comment>
<accession>A0A4Y2HKP7</accession>
<dbReference type="AlphaFoldDB" id="A0A4Y2HKP7"/>
<feature type="region of interest" description="Disordered" evidence="1">
    <location>
        <begin position="1"/>
        <end position="22"/>
    </location>
</feature>
<evidence type="ECO:0000256" key="1">
    <source>
        <dbReference type="SAM" id="MobiDB-lite"/>
    </source>
</evidence>
<proteinExistence type="predicted"/>
<feature type="compositionally biased region" description="Low complexity" evidence="1">
    <location>
        <begin position="126"/>
        <end position="143"/>
    </location>
</feature>
<sequence>MSQSLYFSGPGPNQSRRRHISSSKWRELNPAPLLHSRRTYRVASHPRTRVTPRRGVRKISGTVALFYFYVPQWSSKSKRTIMAARRPRCLSPEAIVQFLQDLSENESDVAEHSIDFDMDYKPPQNSESKTSSSDSQESIIQKY</sequence>
<evidence type="ECO:0000313" key="3">
    <source>
        <dbReference type="Proteomes" id="UP000499080"/>
    </source>
</evidence>
<gene>
    <name evidence="2" type="ORF">AVEN_164720_1</name>
</gene>
<feature type="compositionally biased region" description="Polar residues" evidence="1">
    <location>
        <begin position="1"/>
        <end position="14"/>
    </location>
</feature>
<protein>
    <submittedName>
        <fullName evidence="2">Uncharacterized protein</fullName>
    </submittedName>
</protein>
<reference evidence="2 3" key="1">
    <citation type="journal article" date="2019" name="Sci. Rep.">
        <title>Orb-weaving spider Araneus ventricosus genome elucidates the spidroin gene catalogue.</title>
        <authorList>
            <person name="Kono N."/>
            <person name="Nakamura H."/>
            <person name="Ohtoshi R."/>
            <person name="Moran D.A.P."/>
            <person name="Shinohara A."/>
            <person name="Yoshida Y."/>
            <person name="Fujiwara M."/>
            <person name="Mori M."/>
            <person name="Tomita M."/>
            <person name="Arakawa K."/>
        </authorList>
    </citation>
    <scope>NUCLEOTIDE SEQUENCE [LARGE SCALE GENOMIC DNA]</scope>
</reference>
<feature type="region of interest" description="Disordered" evidence="1">
    <location>
        <begin position="109"/>
        <end position="143"/>
    </location>
</feature>
<dbReference type="EMBL" id="BGPR01001986">
    <property type="protein sequence ID" value="GBM65613.1"/>
    <property type="molecule type" value="Genomic_DNA"/>
</dbReference>
<evidence type="ECO:0000313" key="2">
    <source>
        <dbReference type="EMBL" id="GBM65613.1"/>
    </source>
</evidence>
<keyword evidence="3" id="KW-1185">Reference proteome</keyword>
<feature type="compositionally biased region" description="Basic and acidic residues" evidence="1">
    <location>
        <begin position="109"/>
        <end position="120"/>
    </location>
</feature>
<dbReference type="Proteomes" id="UP000499080">
    <property type="component" value="Unassembled WGS sequence"/>
</dbReference>
<organism evidence="2 3">
    <name type="scientific">Araneus ventricosus</name>
    <name type="common">Orbweaver spider</name>
    <name type="synonym">Epeira ventricosa</name>
    <dbReference type="NCBI Taxonomy" id="182803"/>
    <lineage>
        <taxon>Eukaryota</taxon>
        <taxon>Metazoa</taxon>
        <taxon>Ecdysozoa</taxon>
        <taxon>Arthropoda</taxon>
        <taxon>Chelicerata</taxon>
        <taxon>Arachnida</taxon>
        <taxon>Araneae</taxon>
        <taxon>Araneomorphae</taxon>
        <taxon>Entelegynae</taxon>
        <taxon>Araneoidea</taxon>
        <taxon>Araneidae</taxon>
        <taxon>Araneus</taxon>
    </lineage>
</organism>